<evidence type="ECO:0000313" key="3">
    <source>
        <dbReference type="Proteomes" id="UP000038622"/>
    </source>
</evidence>
<dbReference type="STRING" id="1578720.HAL011_02030"/>
<reference evidence="4" key="2">
    <citation type="submission" date="2014-12" db="EMBL/GenBank/DDBJ databases">
        <authorList>
            <person name="Jaenicke S."/>
        </authorList>
    </citation>
    <scope>NUCLEOTIDE SEQUENCE [LARGE SCALE GENOMIC DNA]</scope>
</reference>
<reference evidence="2" key="1">
    <citation type="submission" date="2014-12" db="EMBL/GenBank/DDBJ databases">
        <title>Whole genome sequences of four Staphylococcus schleiferi canine isolates.</title>
        <authorList>
            <person name="Misic A.M."/>
            <person name="Cain C."/>
            <person name="Morris D.O."/>
            <person name="Rankin S."/>
            <person name="Beiting D."/>
        </authorList>
    </citation>
    <scope>NUCLEOTIDE SEQUENCE</scope>
    <source>
        <strain evidence="1">ASB11</strain>
        <strain evidence="2">ASB13</strain>
    </source>
</reference>
<protein>
    <submittedName>
        <fullName evidence="2">Uncharacterized protein</fullName>
    </submittedName>
</protein>
<evidence type="ECO:0000313" key="2">
    <source>
        <dbReference type="EMBL" id="CRF43419.1"/>
    </source>
</evidence>
<keyword evidence="3" id="KW-1185">Reference proteome</keyword>
<name>A0A0K2XFC3_9HELI</name>
<sequence>MVADRITKVFAHGAFTKGLHNLIFDEGYGMIDGNIVIINEAENGLNLSTQIVLFLD</sequence>
<evidence type="ECO:0000313" key="1">
    <source>
        <dbReference type="EMBL" id="CRF40446.1"/>
    </source>
</evidence>
<evidence type="ECO:0000313" key="4">
    <source>
        <dbReference type="Proteomes" id="UP000045175"/>
    </source>
</evidence>
<gene>
    <name evidence="1" type="ORF">HAL011_02030</name>
    <name evidence="2" type="ORF">HAL013_16560</name>
</gene>
<reference evidence="3" key="3">
    <citation type="submission" date="2014-12" db="EMBL/GenBank/DDBJ databases">
        <authorList>
            <person name="Smet A."/>
        </authorList>
    </citation>
    <scope>NUCLEOTIDE SEQUENCE [LARGE SCALE GENOMIC DNA]</scope>
</reference>
<dbReference type="AlphaFoldDB" id="A0A0K2XFC3"/>
<dbReference type="Proteomes" id="UP000045175">
    <property type="component" value="Unassembled WGS sequence"/>
</dbReference>
<accession>A0A0K2XFC3</accession>
<proteinExistence type="predicted"/>
<dbReference type="EMBL" id="CDMH01000068">
    <property type="protein sequence ID" value="CRF43419.1"/>
    <property type="molecule type" value="Genomic_DNA"/>
</dbReference>
<dbReference type="Proteomes" id="UP000038622">
    <property type="component" value="Unassembled WGS sequence"/>
</dbReference>
<organism evidence="2 4">
    <name type="scientific">Helicobacter ailurogastricus</name>
    <dbReference type="NCBI Taxonomy" id="1578720"/>
    <lineage>
        <taxon>Bacteria</taxon>
        <taxon>Pseudomonadati</taxon>
        <taxon>Campylobacterota</taxon>
        <taxon>Epsilonproteobacteria</taxon>
        <taxon>Campylobacterales</taxon>
        <taxon>Helicobacteraceae</taxon>
        <taxon>Helicobacter</taxon>
    </lineage>
</organism>
<dbReference type="EMBL" id="CDML01000006">
    <property type="protein sequence ID" value="CRF40446.1"/>
    <property type="molecule type" value="Genomic_DNA"/>
</dbReference>